<dbReference type="AlphaFoldDB" id="A0A913WV80"/>
<dbReference type="PROSITE" id="PS50119">
    <property type="entry name" value="ZF_BBOX"/>
    <property type="match status" value="2"/>
</dbReference>
<organism evidence="11 12">
    <name type="scientific">Exaiptasia diaphana</name>
    <name type="common">Tropical sea anemone</name>
    <name type="synonym">Aiptasia pulchella</name>
    <dbReference type="NCBI Taxonomy" id="2652724"/>
    <lineage>
        <taxon>Eukaryota</taxon>
        <taxon>Metazoa</taxon>
        <taxon>Cnidaria</taxon>
        <taxon>Anthozoa</taxon>
        <taxon>Hexacorallia</taxon>
        <taxon>Actiniaria</taxon>
        <taxon>Aiptasiidae</taxon>
        <taxon>Exaiptasia</taxon>
    </lineage>
</organism>
<evidence type="ECO:0000256" key="2">
    <source>
        <dbReference type="ARBA" id="ARBA00022723"/>
    </source>
</evidence>
<evidence type="ECO:0000256" key="5">
    <source>
        <dbReference type="ARBA" id="ARBA00022833"/>
    </source>
</evidence>
<dbReference type="InterPro" id="IPR013087">
    <property type="entry name" value="Znf_C2H2_type"/>
</dbReference>
<feature type="domain" description="B box-type" evidence="10">
    <location>
        <begin position="97"/>
        <end position="139"/>
    </location>
</feature>
<dbReference type="PROSITE" id="PS00518">
    <property type="entry name" value="ZF_RING_1"/>
    <property type="match status" value="1"/>
</dbReference>
<dbReference type="CDD" id="cd05819">
    <property type="entry name" value="NHL"/>
    <property type="match status" value="1"/>
</dbReference>
<dbReference type="PANTHER" id="PTHR25462:SF296">
    <property type="entry name" value="MEIOTIC P26, ISOFORM F"/>
    <property type="match status" value="1"/>
</dbReference>
<keyword evidence="4 6" id="KW-0863">Zinc-finger</keyword>
<dbReference type="InterPro" id="IPR013783">
    <property type="entry name" value="Ig-like_fold"/>
</dbReference>
<dbReference type="GO" id="GO:0008270">
    <property type="term" value="F:zinc ion binding"/>
    <property type="evidence" value="ECO:0007669"/>
    <property type="project" value="UniProtKB-KW"/>
</dbReference>
<dbReference type="Gene3D" id="3.30.160.60">
    <property type="entry name" value="Classic Zinc Finger"/>
    <property type="match status" value="1"/>
</dbReference>
<dbReference type="PROSITE" id="PS50089">
    <property type="entry name" value="ZF_RING_2"/>
    <property type="match status" value="1"/>
</dbReference>
<dbReference type="InterPro" id="IPR001298">
    <property type="entry name" value="Filamin/ABP280_rpt"/>
</dbReference>
<feature type="repeat" description="NHL" evidence="8">
    <location>
        <begin position="675"/>
        <end position="718"/>
    </location>
</feature>
<dbReference type="EnsemblMetazoa" id="XM_021038966.2">
    <property type="protein sequence ID" value="XP_020894625.1"/>
    <property type="gene ID" value="LOC110233652"/>
</dbReference>
<evidence type="ECO:0000259" key="9">
    <source>
        <dbReference type="PROSITE" id="PS50089"/>
    </source>
</evidence>
<dbReference type="InterPro" id="IPR047153">
    <property type="entry name" value="TRIM45/56/19-like"/>
</dbReference>
<feature type="repeat" description="NHL" evidence="8">
    <location>
        <begin position="552"/>
        <end position="583"/>
    </location>
</feature>
<protein>
    <recommendedName>
        <fullName evidence="13">E3 ubiquitin-protein ligase TRIM71</fullName>
    </recommendedName>
</protein>
<feature type="domain" description="B box-type" evidence="10">
    <location>
        <begin position="152"/>
        <end position="195"/>
    </location>
</feature>
<dbReference type="Gene3D" id="2.60.40.10">
    <property type="entry name" value="Immunoglobulins"/>
    <property type="match status" value="1"/>
</dbReference>
<dbReference type="InterPro" id="IPR000315">
    <property type="entry name" value="Znf_B-box"/>
</dbReference>
<evidence type="ECO:0000256" key="4">
    <source>
        <dbReference type="ARBA" id="ARBA00022771"/>
    </source>
</evidence>
<dbReference type="PANTHER" id="PTHR25462">
    <property type="entry name" value="BONUS, ISOFORM C-RELATED"/>
    <property type="match status" value="1"/>
</dbReference>
<dbReference type="Pfam" id="PF00097">
    <property type="entry name" value="zf-C3HC4"/>
    <property type="match status" value="1"/>
</dbReference>
<dbReference type="GeneID" id="110233652"/>
<dbReference type="SMART" id="SM00336">
    <property type="entry name" value="BBOX"/>
    <property type="match status" value="2"/>
</dbReference>
<dbReference type="Pfam" id="PF01436">
    <property type="entry name" value="NHL"/>
    <property type="match status" value="2"/>
</dbReference>
<dbReference type="Pfam" id="PF00643">
    <property type="entry name" value="zf-B_box"/>
    <property type="match status" value="1"/>
</dbReference>
<dbReference type="InterPro" id="IPR014756">
    <property type="entry name" value="Ig_E-set"/>
</dbReference>
<sequence>MANSTLAVSVKNKLTCALCQGIYRNPKMLPCLHSFCFACVKELQRKTKLFERVHCPLCKYGVNIVDNVALQALPSPFFITSLQKLLGCEEDNVKFSCSSCDSNASATSFCFDCKCFVCSECIQIHEHMRTMRSHRIMELEDIHSQDMRELVKEMRNCKRKSHQTEPLEFYCVDCGECICEKCQTTDHQHHRVHKIQDAKVQTDEQINEFIDGLNLKISSCQFVLEKMESSYNSAVEKIVEVRKTVRDKVTALVNVLRTHEKNMVSQLEQIQLDLRQNIFSNKKGYEILLLQMVKTRDVAKEIVDRGIDIEMLNLHNSLLQRLNELMSIPVEKNKHKSITFDYAHNASVLRDLENTDIGRIKISFTDPTTSEILNENLSVTATGERQIFTVVTRDSEGDICYSEDDRLSVSIQSEEGYTIHPRIDNSEDGNYKIYFQTPLKTDVLMVHVLVMGTEIRGSPYQINVMSNRDYQRESLLSEIPRSIGSDQGLVSPVMSAVSVFGLNKRHFGRPCGISSNGSCDVFAVADSKNATIHVLGIEGKVLRRLGHDRNVHLSNPVGTTFDQDDNIFVTDCDDHVVKVFDPLGNCTRTFGSRHLQRPLGICRMPDGSSFICDSVSRSVKRFSFKGSFEGEFKSPDVHPSGKAVAPYFIAHHKDKLFVTFDNHSVQVFDIEGKYLYKIGNKGHGEGRFKDPRGVAVDAYERLFVCDTGNHRVQVFSEDGRVSLFGSYGAQLGQFDRPQDIALASDGSAFVTDYNNARIQAFRLN</sequence>
<keyword evidence="3" id="KW-0677">Repeat</keyword>
<keyword evidence="12" id="KW-1185">Reference proteome</keyword>
<dbReference type="InterPro" id="IPR001258">
    <property type="entry name" value="NHL_repeat"/>
</dbReference>
<dbReference type="OMA" id="CHECICE"/>
<dbReference type="SUPFAM" id="SSF101898">
    <property type="entry name" value="NHL repeat"/>
    <property type="match status" value="1"/>
</dbReference>
<accession>A0A913WV80</accession>
<dbReference type="RefSeq" id="XP_020894625.1">
    <property type="nucleotide sequence ID" value="XM_021038966.2"/>
</dbReference>
<dbReference type="KEGG" id="epa:110233652"/>
<dbReference type="PROSITE" id="PS50194">
    <property type="entry name" value="FILAMIN_REPEAT"/>
    <property type="match status" value="1"/>
</dbReference>
<dbReference type="Pfam" id="PF00630">
    <property type="entry name" value="Filamin"/>
    <property type="match status" value="1"/>
</dbReference>
<dbReference type="InterPro" id="IPR013083">
    <property type="entry name" value="Znf_RING/FYVE/PHD"/>
</dbReference>
<evidence type="ECO:0000256" key="3">
    <source>
        <dbReference type="ARBA" id="ARBA00022737"/>
    </source>
</evidence>
<dbReference type="PROSITE" id="PS51125">
    <property type="entry name" value="NHL"/>
    <property type="match status" value="3"/>
</dbReference>
<keyword evidence="5" id="KW-0862">Zinc</keyword>
<evidence type="ECO:0000256" key="8">
    <source>
        <dbReference type="PROSITE-ProRule" id="PRU00504"/>
    </source>
</evidence>
<evidence type="ECO:0000256" key="6">
    <source>
        <dbReference type="PROSITE-ProRule" id="PRU00024"/>
    </source>
</evidence>
<name>A0A913WV80_EXADI</name>
<evidence type="ECO:0000313" key="12">
    <source>
        <dbReference type="Proteomes" id="UP000887567"/>
    </source>
</evidence>
<dbReference type="InterPro" id="IPR018957">
    <property type="entry name" value="Znf_C3HC4_RING-type"/>
</dbReference>
<reference evidence="11" key="1">
    <citation type="submission" date="2022-11" db="UniProtKB">
        <authorList>
            <consortium name="EnsemblMetazoa"/>
        </authorList>
    </citation>
    <scope>IDENTIFICATION</scope>
</reference>
<keyword evidence="2" id="KW-0479">Metal-binding</keyword>
<dbReference type="SMART" id="SM00184">
    <property type="entry name" value="RING"/>
    <property type="match status" value="1"/>
</dbReference>
<dbReference type="CDD" id="cd19756">
    <property type="entry name" value="Bbox2"/>
    <property type="match status" value="1"/>
</dbReference>
<dbReference type="Gene3D" id="3.30.40.10">
    <property type="entry name" value="Zinc/RING finger domain, C3HC4 (zinc finger)"/>
    <property type="match status" value="1"/>
</dbReference>
<evidence type="ECO:0000256" key="7">
    <source>
        <dbReference type="PROSITE-ProRule" id="PRU00087"/>
    </source>
</evidence>
<evidence type="ECO:0000259" key="10">
    <source>
        <dbReference type="PROSITE" id="PS50119"/>
    </source>
</evidence>
<dbReference type="InterPro" id="IPR017868">
    <property type="entry name" value="Filamin/ABP280_repeat-like"/>
</dbReference>
<dbReference type="InterPro" id="IPR017907">
    <property type="entry name" value="Znf_RING_CS"/>
</dbReference>
<proteinExistence type="inferred from homology"/>
<dbReference type="InterPro" id="IPR011042">
    <property type="entry name" value="6-blade_b-propeller_TolB-like"/>
</dbReference>
<feature type="repeat" description="NHL" evidence="8">
    <location>
        <begin position="721"/>
        <end position="764"/>
    </location>
</feature>
<dbReference type="OrthoDB" id="264520at2759"/>
<dbReference type="PROSITE" id="PS00028">
    <property type="entry name" value="ZINC_FINGER_C2H2_1"/>
    <property type="match status" value="1"/>
</dbReference>
<feature type="domain" description="RING-type" evidence="9">
    <location>
        <begin position="16"/>
        <end position="59"/>
    </location>
</feature>
<comment type="similarity">
    <text evidence="1">Belongs to the TRIM/RBCC family.</text>
</comment>
<evidence type="ECO:0000313" key="11">
    <source>
        <dbReference type="EnsemblMetazoa" id="XP_020894625.1"/>
    </source>
</evidence>
<dbReference type="Proteomes" id="UP000887567">
    <property type="component" value="Unplaced"/>
</dbReference>
<evidence type="ECO:0000256" key="1">
    <source>
        <dbReference type="ARBA" id="ARBA00008518"/>
    </source>
</evidence>
<dbReference type="SUPFAM" id="SSF57850">
    <property type="entry name" value="RING/U-box"/>
    <property type="match status" value="1"/>
</dbReference>
<dbReference type="InterPro" id="IPR001841">
    <property type="entry name" value="Znf_RING"/>
</dbReference>
<dbReference type="Gene3D" id="2.120.10.30">
    <property type="entry name" value="TolB, C-terminal domain"/>
    <property type="match status" value="2"/>
</dbReference>
<dbReference type="SUPFAM" id="SSF81296">
    <property type="entry name" value="E set domains"/>
    <property type="match status" value="1"/>
</dbReference>
<dbReference type="SMART" id="SM00557">
    <property type="entry name" value="IG_FLMN"/>
    <property type="match status" value="1"/>
</dbReference>
<dbReference type="SUPFAM" id="SSF57845">
    <property type="entry name" value="B-box zinc-binding domain"/>
    <property type="match status" value="1"/>
</dbReference>
<feature type="repeat" description="Filamin" evidence="7">
    <location>
        <begin position="362"/>
        <end position="464"/>
    </location>
</feature>
<evidence type="ECO:0008006" key="13">
    <source>
        <dbReference type="Google" id="ProtNLM"/>
    </source>
</evidence>